<keyword evidence="1" id="KW-0812">Transmembrane</keyword>
<feature type="transmembrane region" description="Helical" evidence="1">
    <location>
        <begin position="130"/>
        <end position="151"/>
    </location>
</feature>
<protein>
    <recommendedName>
        <fullName evidence="4">MARVEL domain-containing protein</fullName>
    </recommendedName>
</protein>
<name>A0A5N7BIJ1_9EURO</name>
<keyword evidence="3" id="KW-1185">Reference proteome</keyword>
<dbReference type="EMBL" id="ML736169">
    <property type="protein sequence ID" value="KAE8381601.1"/>
    <property type="molecule type" value="Genomic_DNA"/>
</dbReference>
<dbReference type="Proteomes" id="UP000326198">
    <property type="component" value="Unassembled WGS sequence"/>
</dbReference>
<sequence>MAPPGVFFSLRVSQAIYSVATFALLCAAAHSYFTAFDHIPWEVSMAMSCSCFSLAAVAYMAYASLSPSQGAFGVLAPKDCAENRIGLNKPFTFAIYWLVSLVSLISFICLTKFLIATAECEGSLCVVTKISTIVIFFSYAVWTAATTLVGIEISKGNRKADTAVQEKLKALSDG</sequence>
<dbReference type="OrthoDB" id="4331658at2759"/>
<keyword evidence="1" id="KW-0472">Membrane</keyword>
<evidence type="ECO:0000256" key="1">
    <source>
        <dbReference type="SAM" id="Phobius"/>
    </source>
</evidence>
<accession>A0A5N7BIJ1</accession>
<feature type="transmembrane region" description="Helical" evidence="1">
    <location>
        <begin position="94"/>
        <end position="118"/>
    </location>
</feature>
<gene>
    <name evidence="2" type="ORF">BDV26DRAFT_289243</name>
</gene>
<proteinExistence type="predicted"/>
<keyword evidence="1" id="KW-1133">Transmembrane helix</keyword>
<reference evidence="2 3" key="1">
    <citation type="submission" date="2019-04" db="EMBL/GenBank/DDBJ databases">
        <title>Friends and foes A comparative genomics studyof 23 Aspergillus species from section Flavi.</title>
        <authorList>
            <consortium name="DOE Joint Genome Institute"/>
            <person name="Kjaerbolling I."/>
            <person name="Vesth T."/>
            <person name="Frisvad J.C."/>
            <person name="Nybo J.L."/>
            <person name="Theobald S."/>
            <person name="Kildgaard S."/>
            <person name="Isbrandt T."/>
            <person name="Kuo A."/>
            <person name="Sato A."/>
            <person name="Lyhne E.K."/>
            <person name="Kogle M.E."/>
            <person name="Wiebenga A."/>
            <person name="Kun R.S."/>
            <person name="Lubbers R.J."/>
            <person name="Makela M.R."/>
            <person name="Barry K."/>
            <person name="Chovatia M."/>
            <person name="Clum A."/>
            <person name="Daum C."/>
            <person name="Haridas S."/>
            <person name="He G."/>
            <person name="LaButti K."/>
            <person name="Lipzen A."/>
            <person name="Mondo S."/>
            <person name="Riley R."/>
            <person name="Salamov A."/>
            <person name="Simmons B.A."/>
            <person name="Magnuson J.K."/>
            <person name="Henrissat B."/>
            <person name="Mortensen U.H."/>
            <person name="Larsen T.O."/>
            <person name="Devries R.P."/>
            <person name="Grigoriev I.V."/>
            <person name="Machida M."/>
            <person name="Baker S.E."/>
            <person name="Andersen M.R."/>
        </authorList>
    </citation>
    <scope>NUCLEOTIDE SEQUENCE [LARGE SCALE GENOMIC DNA]</scope>
    <source>
        <strain evidence="2 3">IBT 29228</strain>
    </source>
</reference>
<evidence type="ECO:0008006" key="4">
    <source>
        <dbReference type="Google" id="ProtNLM"/>
    </source>
</evidence>
<organism evidence="2 3">
    <name type="scientific">Aspergillus bertholletiae</name>
    <dbReference type="NCBI Taxonomy" id="1226010"/>
    <lineage>
        <taxon>Eukaryota</taxon>
        <taxon>Fungi</taxon>
        <taxon>Dikarya</taxon>
        <taxon>Ascomycota</taxon>
        <taxon>Pezizomycotina</taxon>
        <taxon>Eurotiomycetes</taxon>
        <taxon>Eurotiomycetidae</taxon>
        <taxon>Eurotiales</taxon>
        <taxon>Aspergillaceae</taxon>
        <taxon>Aspergillus</taxon>
        <taxon>Aspergillus subgen. Circumdati</taxon>
    </lineage>
</organism>
<evidence type="ECO:0000313" key="3">
    <source>
        <dbReference type="Proteomes" id="UP000326198"/>
    </source>
</evidence>
<feature type="transmembrane region" description="Helical" evidence="1">
    <location>
        <begin position="39"/>
        <end position="62"/>
    </location>
</feature>
<dbReference type="AlphaFoldDB" id="A0A5N7BIJ1"/>
<evidence type="ECO:0000313" key="2">
    <source>
        <dbReference type="EMBL" id="KAE8381601.1"/>
    </source>
</evidence>
<feature type="transmembrane region" description="Helical" evidence="1">
    <location>
        <begin position="12"/>
        <end position="33"/>
    </location>
</feature>